<dbReference type="Proteomes" id="UP001492380">
    <property type="component" value="Unassembled WGS sequence"/>
</dbReference>
<dbReference type="Pfam" id="PF23155">
    <property type="entry name" value="DUF7053"/>
    <property type="match status" value="1"/>
</dbReference>
<dbReference type="InterPro" id="IPR055481">
    <property type="entry name" value="DUF7053"/>
</dbReference>
<gene>
    <name evidence="3" type="ORF">HDK90DRAFT_527278</name>
</gene>
<protein>
    <recommendedName>
        <fullName evidence="2">DUF7053 domain-containing protein</fullName>
    </recommendedName>
</protein>
<evidence type="ECO:0000313" key="4">
    <source>
        <dbReference type="Proteomes" id="UP001492380"/>
    </source>
</evidence>
<feature type="domain" description="DUF7053" evidence="2">
    <location>
        <begin position="1"/>
        <end position="146"/>
    </location>
</feature>
<reference evidence="3 4" key="1">
    <citation type="submission" date="2024-04" db="EMBL/GenBank/DDBJ databases">
        <title>Phyllosticta paracitricarpa is synonymous to the EU quarantine fungus P. citricarpa based on phylogenomic analyses.</title>
        <authorList>
            <consortium name="Lawrence Berkeley National Laboratory"/>
            <person name="Van Ingen-Buijs V.A."/>
            <person name="Van Westerhoven A.C."/>
            <person name="Haridas S."/>
            <person name="Skiadas P."/>
            <person name="Martin F."/>
            <person name="Groenewald J.Z."/>
            <person name="Crous P.W."/>
            <person name="Seidl M.F."/>
        </authorList>
    </citation>
    <scope>NUCLEOTIDE SEQUENCE [LARGE SCALE GENOMIC DNA]</scope>
    <source>
        <strain evidence="3 4">CBS 123374</strain>
    </source>
</reference>
<feature type="compositionally biased region" description="Acidic residues" evidence="1">
    <location>
        <begin position="172"/>
        <end position="183"/>
    </location>
</feature>
<feature type="compositionally biased region" description="Basic and acidic residues" evidence="1">
    <location>
        <begin position="155"/>
        <end position="164"/>
    </location>
</feature>
<accession>A0ABR1YHP7</accession>
<dbReference type="PANTHER" id="PTHR38117">
    <property type="entry name" value="NACHT AND WD40 DOMAIN PROTEIN"/>
    <property type="match status" value="1"/>
</dbReference>
<dbReference type="PANTHER" id="PTHR38117:SF2">
    <property type="entry name" value="NACHT AND WD40 DOMAIN PROTEIN"/>
    <property type="match status" value="1"/>
</dbReference>
<comment type="caution">
    <text evidence="3">The sequence shown here is derived from an EMBL/GenBank/DDBJ whole genome shotgun (WGS) entry which is preliminary data.</text>
</comment>
<evidence type="ECO:0000259" key="2">
    <source>
        <dbReference type="Pfam" id="PF23155"/>
    </source>
</evidence>
<keyword evidence="4" id="KW-1185">Reference proteome</keyword>
<evidence type="ECO:0000256" key="1">
    <source>
        <dbReference type="SAM" id="MobiDB-lite"/>
    </source>
</evidence>
<sequence>MISLNPLVQSYELLHDPDYAALGLPPPPPPPEGAQKCETYRITDALPVAFGGRTWWTGETTYVARFEDGAAGHMATQTRAAWGVSNTALWSLKTRTVTVPGEGEEDVVELTESIEVRVPFFLKPFVKATVDKAHRELREAFVERLRHVEEMKVRRMEREKKDVGEGDVAVVQEEENEVGEEEVPAEKQGETG</sequence>
<feature type="region of interest" description="Disordered" evidence="1">
    <location>
        <begin position="155"/>
        <end position="192"/>
    </location>
</feature>
<dbReference type="EMBL" id="JBBWRZ010000009">
    <property type="protein sequence ID" value="KAK8228943.1"/>
    <property type="molecule type" value="Genomic_DNA"/>
</dbReference>
<organism evidence="3 4">
    <name type="scientific">Phyllosticta capitalensis</name>
    <dbReference type="NCBI Taxonomy" id="121624"/>
    <lineage>
        <taxon>Eukaryota</taxon>
        <taxon>Fungi</taxon>
        <taxon>Dikarya</taxon>
        <taxon>Ascomycota</taxon>
        <taxon>Pezizomycotina</taxon>
        <taxon>Dothideomycetes</taxon>
        <taxon>Dothideomycetes incertae sedis</taxon>
        <taxon>Botryosphaeriales</taxon>
        <taxon>Phyllostictaceae</taxon>
        <taxon>Phyllosticta</taxon>
    </lineage>
</organism>
<proteinExistence type="predicted"/>
<name>A0ABR1YHP7_9PEZI</name>
<evidence type="ECO:0000313" key="3">
    <source>
        <dbReference type="EMBL" id="KAK8228943.1"/>
    </source>
</evidence>